<gene>
    <name evidence="2" type="ORF">Tci_651168</name>
</gene>
<protein>
    <submittedName>
        <fullName evidence="2">Uncharacterized protein</fullName>
    </submittedName>
</protein>
<sequence>ESTSSITTFDPTTPTSPTTIATVATIFGITTTATSTGPTTSTTGRPLYSAKTRLYPALSRVPNQSWPEYIWPRPSYLGPHALSSQDPAISGLDPAISGLDPAILALRPTRLFRPRPDNISPESDRPEKRYPDHVIIVTTAGFRVSCEEDTVRMRGSQADWLRYMNIHCLVMEADASILEVCKFEFLIFRNIISIIYGVIPIGGLLLTLMVLASLWRKELSAIIISLKRLFEEDI</sequence>
<reference evidence="2" key="1">
    <citation type="journal article" date="2019" name="Sci. Rep.">
        <title>Draft genome of Tanacetum cinerariifolium, the natural source of mosquito coil.</title>
        <authorList>
            <person name="Yamashiro T."/>
            <person name="Shiraishi A."/>
            <person name="Satake H."/>
            <person name="Nakayama K."/>
        </authorList>
    </citation>
    <scope>NUCLEOTIDE SEQUENCE</scope>
</reference>
<keyword evidence="1" id="KW-0812">Transmembrane</keyword>
<name>A0A699KAH3_TANCI</name>
<organism evidence="2">
    <name type="scientific">Tanacetum cinerariifolium</name>
    <name type="common">Dalmatian daisy</name>
    <name type="synonym">Chrysanthemum cinerariifolium</name>
    <dbReference type="NCBI Taxonomy" id="118510"/>
    <lineage>
        <taxon>Eukaryota</taxon>
        <taxon>Viridiplantae</taxon>
        <taxon>Streptophyta</taxon>
        <taxon>Embryophyta</taxon>
        <taxon>Tracheophyta</taxon>
        <taxon>Spermatophyta</taxon>
        <taxon>Magnoliopsida</taxon>
        <taxon>eudicotyledons</taxon>
        <taxon>Gunneridae</taxon>
        <taxon>Pentapetalae</taxon>
        <taxon>asterids</taxon>
        <taxon>campanulids</taxon>
        <taxon>Asterales</taxon>
        <taxon>Asteraceae</taxon>
        <taxon>Asteroideae</taxon>
        <taxon>Anthemideae</taxon>
        <taxon>Anthemidinae</taxon>
        <taxon>Tanacetum</taxon>
    </lineage>
</organism>
<feature type="non-terminal residue" evidence="2">
    <location>
        <position position="1"/>
    </location>
</feature>
<evidence type="ECO:0000313" key="2">
    <source>
        <dbReference type="EMBL" id="GFA79196.1"/>
    </source>
</evidence>
<comment type="caution">
    <text evidence="2">The sequence shown here is derived from an EMBL/GenBank/DDBJ whole genome shotgun (WGS) entry which is preliminary data.</text>
</comment>
<dbReference type="AlphaFoldDB" id="A0A699KAH3"/>
<keyword evidence="1" id="KW-1133">Transmembrane helix</keyword>
<proteinExistence type="predicted"/>
<feature type="transmembrane region" description="Helical" evidence="1">
    <location>
        <begin position="191"/>
        <end position="215"/>
    </location>
</feature>
<accession>A0A699KAH3</accession>
<evidence type="ECO:0000256" key="1">
    <source>
        <dbReference type="SAM" id="Phobius"/>
    </source>
</evidence>
<keyword evidence="1" id="KW-0472">Membrane</keyword>
<dbReference type="EMBL" id="BKCJ010488717">
    <property type="protein sequence ID" value="GFA79196.1"/>
    <property type="molecule type" value="Genomic_DNA"/>
</dbReference>